<evidence type="ECO:0000313" key="8">
    <source>
        <dbReference type="Proteomes" id="UP000295453"/>
    </source>
</evidence>
<dbReference type="GO" id="GO:0005737">
    <property type="term" value="C:cytoplasm"/>
    <property type="evidence" value="ECO:0007669"/>
    <property type="project" value="TreeGrafter"/>
</dbReference>
<feature type="domain" description="FAD dependent oxidoreductase" evidence="6">
    <location>
        <begin position="3"/>
        <end position="324"/>
    </location>
</feature>
<evidence type="ECO:0000256" key="4">
    <source>
        <dbReference type="ARBA" id="ARBA00049872"/>
    </source>
</evidence>
<dbReference type="SUPFAM" id="SSF51905">
    <property type="entry name" value="FAD/NAD(P)-binding domain"/>
    <property type="match status" value="1"/>
</dbReference>
<dbReference type="Gene3D" id="3.30.9.10">
    <property type="entry name" value="D-Amino Acid Oxidase, subunit A, domain 2"/>
    <property type="match status" value="1"/>
</dbReference>
<dbReference type="GO" id="GO:0050660">
    <property type="term" value="F:flavin adenine dinucleotide binding"/>
    <property type="evidence" value="ECO:0007669"/>
    <property type="project" value="InterPro"/>
</dbReference>
<organism evidence="7 8">
    <name type="scientific">Nocardioides jejuensis</name>
    <dbReference type="NCBI Taxonomy" id="2502782"/>
    <lineage>
        <taxon>Bacteria</taxon>
        <taxon>Bacillati</taxon>
        <taxon>Actinomycetota</taxon>
        <taxon>Actinomycetes</taxon>
        <taxon>Propionibacteriales</taxon>
        <taxon>Nocardioidaceae</taxon>
        <taxon>Nocardioides</taxon>
    </lineage>
</organism>
<evidence type="ECO:0000313" key="7">
    <source>
        <dbReference type="EMBL" id="TCJ24136.1"/>
    </source>
</evidence>
<dbReference type="PANTHER" id="PTHR13847">
    <property type="entry name" value="SARCOSINE DEHYDROGENASE-RELATED"/>
    <property type="match status" value="1"/>
</dbReference>
<evidence type="ECO:0000256" key="2">
    <source>
        <dbReference type="ARBA" id="ARBA00022977"/>
    </source>
</evidence>
<accession>A0A4R1C2Z3</accession>
<evidence type="ECO:0000256" key="5">
    <source>
        <dbReference type="ARBA" id="ARBA00050018"/>
    </source>
</evidence>
<dbReference type="EC" id="1.4.3.19" evidence="5"/>
<dbReference type="EMBL" id="SJZJ01000014">
    <property type="protein sequence ID" value="TCJ24136.1"/>
    <property type="molecule type" value="Genomic_DNA"/>
</dbReference>
<evidence type="ECO:0000256" key="1">
    <source>
        <dbReference type="ARBA" id="ARBA00004948"/>
    </source>
</evidence>
<dbReference type="InterPro" id="IPR006076">
    <property type="entry name" value="FAD-dep_OxRdtase"/>
</dbReference>
<comment type="caution">
    <text evidence="7">The sequence shown here is derived from an EMBL/GenBank/DDBJ whole genome shotgun (WGS) entry which is preliminary data.</text>
</comment>
<name>A0A4R1C2Z3_9ACTN</name>
<dbReference type="OrthoDB" id="3214401at2"/>
<dbReference type="GO" id="GO:0043799">
    <property type="term" value="F:glycine oxidase activity"/>
    <property type="evidence" value="ECO:0007669"/>
    <property type="project" value="UniProtKB-EC"/>
</dbReference>
<dbReference type="RefSeq" id="WP_131583504.1">
    <property type="nucleotide sequence ID" value="NZ_SJZJ01000014.1"/>
</dbReference>
<proteinExistence type="predicted"/>
<dbReference type="AlphaFoldDB" id="A0A4R1C2Z3"/>
<dbReference type="NCBIfam" id="TIGR02352">
    <property type="entry name" value="thiamin_ThiO"/>
    <property type="match status" value="1"/>
</dbReference>
<dbReference type="Proteomes" id="UP000295453">
    <property type="component" value="Unassembled WGS sequence"/>
</dbReference>
<dbReference type="GO" id="GO:0009228">
    <property type="term" value="P:thiamine biosynthetic process"/>
    <property type="evidence" value="ECO:0007669"/>
    <property type="project" value="UniProtKB-KW"/>
</dbReference>
<dbReference type="Pfam" id="PF01266">
    <property type="entry name" value="DAO"/>
    <property type="match status" value="1"/>
</dbReference>
<evidence type="ECO:0000256" key="3">
    <source>
        <dbReference type="ARBA" id="ARBA00023002"/>
    </source>
</evidence>
<dbReference type="InterPro" id="IPR012727">
    <property type="entry name" value="Gly_oxidase_ThiO"/>
</dbReference>
<sequence length="347" mass="36202">MKVRVLGAGVIGLASAAELLRRGHDVTVIDPSPGSGASYAAAGMLCPAGELWHGEDDLWRLGRASAALWPAFAADLGVPLHRTGTVLAAADAADLQEVDRQLALLASAGITAESLSRRELMAREPGLGRVVGGAYLPDDHSVDPRAVVAALLARVPVTRSAVADMADPARDMADPAYDATVVATGATLPEPFAQLVRPVRGEILRVRTDDGPRQVVRGLVHGESVYVVPRAGSTEVVIGATSEEHDGEAEVTVEGVHRLLDAARELLPSLDRATFVEAIARNRPGTRDNLPLVGPSGVDGVVLAAGHYRHGVLLAPLTARLVADHLETGAIDAALDPRRFAREGANA</sequence>
<evidence type="ECO:0000259" key="6">
    <source>
        <dbReference type="Pfam" id="PF01266"/>
    </source>
</evidence>
<keyword evidence="2" id="KW-0784">Thiamine biosynthesis</keyword>
<protein>
    <recommendedName>
        <fullName evidence="5">glycine oxidase</fullName>
        <ecNumber evidence="5">1.4.3.19</ecNumber>
    </recommendedName>
</protein>
<comment type="pathway">
    <text evidence="1">Cofactor biosynthesis; thiamine diphosphate biosynthesis.</text>
</comment>
<keyword evidence="8" id="KW-1185">Reference proteome</keyword>
<dbReference type="Gene3D" id="3.50.50.60">
    <property type="entry name" value="FAD/NAD(P)-binding domain"/>
    <property type="match status" value="1"/>
</dbReference>
<dbReference type="UniPathway" id="UPA00060"/>
<dbReference type="PANTHER" id="PTHR13847:SF289">
    <property type="entry name" value="GLYCINE OXIDASE"/>
    <property type="match status" value="1"/>
</dbReference>
<keyword evidence="3 7" id="KW-0560">Oxidoreductase</keyword>
<reference evidence="7 8" key="1">
    <citation type="submission" date="2019-03" db="EMBL/GenBank/DDBJ databases">
        <authorList>
            <person name="Kim M.K.M."/>
        </authorList>
    </citation>
    <scope>NUCLEOTIDE SEQUENCE [LARGE SCALE GENOMIC DNA]</scope>
    <source>
        <strain evidence="7 8">18JY15-6</strain>
    </source>
</reference>
<dbReference type="InterPro" id="IPR036188">
    <property type="entry name" value="FAD/NAD-bd_sf"/>
</dbReference>
<dbReference type="SUPFAM" id="SSF54373">
    <property type="entry name" value="FAD-linked reductases, C-terminal domain"/>
    <property type="match status" value="1"/>
</dbReference>
<gene>
    <name evidence="7" type="primary">thiO</name>
    <name evidence="7" type="ORF">EPD65_09540</name>
</gene>
<comment type="catalytic activity">
    <reaction evidence="4">
        <text>glycine + O2 + H2O = glyoxylate + H2O2 + NH4(+)</text>
        <dbReference type="Rhea" id="RHEA:11532"/>
        <dbReference type="ChEBI" id="CHEBI:15377"/>
        <dbReference type="ChEBI" id="CHEBI:15379"/>
        <dbReference type="ChEBI" id="CHEBI:16240"/>
        <dbReference type="ChEBI" id="CHEBI:28938"/>
        <dbReference type="ChEBI" id="CHEBI:36655"/>
        <dbReference type="ChEBI" id="CHEBI:57305"/>
        <dbReference type="EC" id="1.4.3.19"/>
    </reaction>
</comment>
<dbReference type="GO" id="GO:0009229">
    <property type="term" value="P:thiamine diphosphate biosynthetic process"/>
    <property type="evidence" value="ECO:0007669"/>
    <property type="project" value="UniProtKB-UniPathway"/>
</dbReference>